<dbReference type="GO" id="GO:0016020">
    <property type="term" value="C:membrane"/>
    <property type="evidence" value="ECO:0007669"/>
    <property type="project" value="UniProtKB-SubCell"/>
</dbReference>
<dbReference type="Pfam" id="PF03151">
    <property type="entry name" value="TPT"/>
    <property type="match status" value="1"/>
</dbReference>
<dbReference type="InterPro" id="IPR004853">
    <property type="entry name" value="Sugar_P_trans_dom"/>
</dbReference>
<dbReference type="PANTHER" id="PTHR11132">
    <property type="entry name" value="SOLUTE CARRIER FAMILY 35"/>
    <property type="match status" value="1"/>
</dbReference>
<keyword evidence="2 5" id="KW-0812">Transmembrane</keyword>
<name>A0A024GHN0_9STRA</name>
<sequence length="315" mass="34627">MIQCSMIDRNKLSMAQLGTSVLGGLITELALVGWSGSKVGIRRVWNDGLKDIVVLGIIRVATILFGLTALKYINVSFTQTIKSSGPFFTVILTYVLLGQRTGWRVNASLFPIVLGLVMCSLSDASFHVVGFVAALLANCADCIQNVLSKKLMNRSYTASQLQLYTSVIAAALQISCVLYNEEASTRSQSLAFYKSNNFLHLFLAGLAFYSQSVFAYAFMSLVSPVTHSVTNCVKRTFLITLSIYRFGEDVTFLNWAGILLVTFGVYSYSIATKFEQTTITTLRIKSENGLKSRDTLGTDIKSSTTSFNHQEVKIV</sequence>
<evidence type="ECO:0000259" key="6">
    <source>
        <dbReference type="Pfam" id="PF03151"/>
    </source>
</evidence>
<evidence type="ECO:0000256" key="2">
    <source>
        <dbReference type="ARBA" id="ARBA00022692"/>
    </source>
</evidence>
<dbReference type="STRING" id="65357.A0A024GHN0"/>
<dbReference type="OrthoDB" id="6418713at2759"/>
<comment type="subcellular location">
    <subcellularLocation>
        <location evidence="1">Membrane</location>
        <topology evidence="1">Multi-pass membrane protein</topology>
    </subcellularLocation>
</comment>
<reference evidence="7 8" key="1">
    <citation type="submission" date="2012-05" db="EMBL/GenBank/DDBJ databases">
        <title>Recombination and specialization in a pathogen metapopulation.</title>
        <authorList>
            <person name="Gardiner A."/>
            <person name="Kemen E."/>
            <person name="Schultz-Larsen T."/>
            <person name="MacLean D."/>
            <person name="Van Oosterhout C."/>
            <person name="Jones J.D.G."/>
        </authorList>
    </citation>
    <scope>NUCLEOTIDE SEQUENCE [LARGE SCALE GENOMIC DNA]</scope>
    <source>
        <strain evidence="7 8">Ac Nc2</strain>
    </source>
</reference>
<evidence type="ECO:0000256" key="1">
    <source>
        <dbReference type="ARBA" id="ARBA00004141"/>
    </source>
</evidence>
<keyword evidence="4 5" id="KW-0472">Membrane</keyword>
<feature type="transmembrane region" description="Helical" evidence="5">
    <location>
        <begin position="252"/>
        <end position="271"/>
    </location>
</feature>
<dbReference type="InParanoid" id="A0A024GHN0"/>
<feature type="transmembrane region" description="Helical" evidence="5">
    <location>
        <begin position="12"/>
        <end position="32"/>
    </location>
</feature>
<dbReference type="InterPro" id="IPR037185">
    <property type="entry name" value="EmrE-like"/>
</dbReference>
<dbReference type="SUPFAM" id="SSF103481">
    <property type="entry name" value="Multidrug resistance efflux transporter EmrE"/>
    <property type="match status" value="2"/>
</dbReference>
<evidence type="ECO:0000313" key="8">
    <source>
        <dbReference type="Proteomes" id="UP000053237"/>
    </source>
</evidence>
<dbReference type="InterPro" id="IPR050186">
    <property type="entry name" value="TPT_transporter"/>
</dbReference>
<evidence type="ECO:0000256" key="4">
    <source>
        <dbReference type="ARBA" id="ARBA00023136"/>
    </source>
</evidence>
<dbReference type="Proteomes" id="UP000053237">
    <property type="component" value="Unassembled WGS sequence"/>
</dbReference>
<comment type="caution">
    <text evidence="7">The sequence shown here is derived from an EMBL/GenBank/DDBJ whole genome shotgun (WGS) entry which is preliminary data.</text>
</comment>
<evidence type="ECO:0000313" key="7">
    <source>
        <dbReference type="EMBL" id="CCI46216.1"/>
    </source>
</evidence>
<organism evidence="7 8">
    <name type="scientific">Albugo candida</name>
    <dbReference type="NCBI Taxonomy" id="65357"/>
    <lineage>
        <taxon>Eukaryota</taxon>
        <taxon>Sar</taxon>
        <taxon>Stramenopiles</taxon>
        <taxon>Oomycota</taxon>
        <taxon>Peronosporomycetes</taxon>
        <taxon>Albuginales</taxon>
        <taxon>Albuginaceae</taxon>
        <taxon>Albugo</taxon>
    </lineage>
</organism>
<protein>
    <recommendedName>
        <fullName evidence="6">Sugar phosphate transporter domain-containing protein</fullName>
    </recommendedName>
</protein>
<keyword evidence="8" id="KW-1185">Reference proteome</keyword>
<accession>A0A024GHN0</accession>
<feature type="transmembrane region" description="Helical" evidence="5">
    <location>
        <begin position="109"/>
        <end position="140"/>
    </location>
</feature>
<dbReference type="AlphaFoldDB" id="A0A024GHN0"/>
<feature type="transmembrane region" description="Helical" evidence="5">
    <location>
        <begin position="52"/>
        <end position="73"/>
    </location>
</feature>
<evidence type="ECO:0000256" key="3">
    <source>
        <dbReference type="ARBA" id="ARBA00022989"/>
    </source>
</evidence>
<feature type="transmembrane region" description="Helical" evidence="5">
    <location>
        <begin position="85"/>
        <end position="103"/>
    </location>
</feature>
<feature type="transmembrane region" description="Helical" evidence="5">
    <location>
        <begin position="200"/>
        <end position="219"/>
    </location>
</feature>
<dbReference type="EMBL" id="CAIX01000120">
    <property type="protein sequence ID" value="CCI46216.1"/>
    <property type="molecule type" value="Genomic_DNA"/>
</dbReference>
<feature type="domain" description="Sugar phosphate transporter" evidence="6">
    <location>
        <begin position="30"/>
        <end position="269"/>
    </location>
</feature>
<evidence type="ECO:0000256" key="5">
    <source>
        <dbReference type="SAM" id="Phobius"/>
    </source>
</evidence>
<proteinExistence type="predicted"/>
<gene>
    <name evidence="7" type="ORF">BN9_071450</name>
</gene>
<keyword evidence="3 5" id="KW-1133">Transmembrane helix</keyword>